<evidence type="ECO:0008006" key="2">
    <source>
        <dbReference type="Google" id="ProtNLM"/>
    </source>
</evidence>
<evidence type="ECO:0000313" key="1">
    <source>
        <dbReference type="EMBL" id="SVA51922.1"/>
    </source>
</evidence>
<protein>
    <recommendedName>
        <fullName evidence="2">ABM domain-containing protein</fullName>
    </recommendedName>
</protein>
<name>A0A381WHK0_9ZZZZ</name>
<dbReference type="AlphaFoldDB" id="A0A381WHK0"/>
<reference evidence="1" key="1">
    <citation type="submission" date="2018-05" db="EMBL/GenBank/DDBJ databases">
        <authorList>
            <person name="Lanie J.A."/>
            <person name="Ng W.-L."/>
            <person name="Kazmierczak K.M."/>
            <person name="Andrzejewski T.M."/>
            <person name="Davidsen T.M."/>
            <person name="Wayne K.J."/>
            <person name="Tettelin H."/>
            <person name="Glass J.I."/>
            <person name="Rusch D."/>
            <person name="Podicherti R."/>
            <person name="Tsui H.-C.T."/>
            <person name="Winkler M.E."/>
        </authorList>
    </citation>
    <scope>NUCLEOTIDE SEQUENCE</scope>
</reference>
<accession>A0A381WHK0</accession>
<organism evidence="1">
    <name type="scientific">marine metagenome</name>
    <dbReference type="NCBI Taxonomy" id="408172"/>
    <lineage>
        <taxon>unclassified sequences</taxon>
        <taxon>metagenomes</taxon>
        <taxon>ecological metagenomes</taxon>
    </lineage>
</organism>
<gene>
    <name evidence="1" type="ORF">METZ01_LOCUS104776</name>
</gene>
<proteinExistence type="predicted"/>
<dbReference type="EMBL" id="UINC01011821">
    <property type="protein sequence ID" value="SVA51922.1"/>
    <property type="molecule type" value="Genomic_DNA"/>
</dbReference>
<sequence length="115" mass="13127">MASNFFLVHHTFKPGMAEKWWANMKNYDEAKQKIHQENQAEAGVYCHSFMPTAKEGPMFCIWEAKEGVSDSEFQNFIDGPNAIGVHMGLDQPLNNHCQKIDHDLIGGDGPYPRRF</sequence>